<dbReference type="RefSeq" id="WP_344998804.1">
    <property type="nucleotide sequence ID" value="NZ_BAABFR010000072.1"/>
</dbReference>
<comment type="caution">
    <text evidence="1">The sequence shown here is derived from an EMBL/GenBank/DDBJ whole genome shotgun (WGS) entry which is preliminary data.</text>
</comment>
<reference evidence="2" key="1">
    <citation type="journal article" date="2019" name="Int. J. Syst. Evol. Microbiol.">
        <title>The Global Catalogue of Microorganisms (GCM) 10K type strain sequencing project: providing services to taxonomists for standard genome sequencing and annotation.</title>
        <authorList>
            <consortium name="The Broad Institute Genomics Platform"/>
            <consortium name="The Broad Institute Genome Sequencing Center for Infectious Disease"/>
            <person name="Wu L."/>
            <person name="Ma J."/>
        </authorList>
    </citation>
    <scope>NUCLEOTIDE SEQUENCE [LARGE SCALE GENOMIC DNA]</scope>
    <source>
        <strain evidence="2">JCM 17688</strain>
    </source>
</reference>
<evidence type="ECO:0000313" key="2">
    <source>
        <dbReference type="Proteomes" id="UP001500635"/>
    </source>
</evidence>
<protein>
    <recommendedName>
        <fullName evidence="3">Minor tail protein</fullName>
    </recommendedName>
</protein>
<proteinExistence type="predicted"/>
<keyword evidence="2" id="KW-1185">Reference proteome</keyword>
<organism evidence="1 2">
    <name type="scientific">Tsukamurella soli</name>
    <dbReference type="NCBI Taxonomy" id="644556"/>
    <lineage>
        <taxon>Bacteria</taxon>
        <taxon>Bacillati</taxon>
        <taxon>Actinomycetota</taxon>
        <taxon>Actinomycetes</taxon>
        <taxon>Mycobacteriales</taxon>
        <taxon>Tsukamurellaceae</taxon>
        <taxon>Tsukamurella</taxon>
    </lineage>
</organism>
<gene>
    <name evidence="1" type="ORF">GCM10023147_37280</name>
</gene>
<sequence>MTFPAAAFVALPTESFAVTGTTGNGGNAFSALDTWTQDFITDWFKTNYVQNSPAWNNTNNILVDTFLGGFQTVVDVVANFIGILNGSVTAGSGAAAMWTDLEDWVDGLGDDVTNLVTAIENGASGTVATVESDFEGAYTALTNLFSTASTASSTATATSGDVATLVSGVTGSSGSTSDLASFLTNALSNLGGPIDPSRLTSVPATAIADFSSLTQPNLLTNPSFDSATSLDGEGVWSWDGTVGHDSLGSVTATGDGTTKVLPNTPAVAVAPGQGMAASIWVQWSGVAGSGDCFELRMAAISDGTQVSTTTLQAETSPAASGGWVQLAGTYTVPASVDHVQLELVIQSACTAGQVWWDDAYLGNTSLIPTSVVNGLPGVISQAQSTLDEIGNEFGVIGSGLTPSAVAAALGSSLSTVSTDVSNVVSVVQAATTGASNPVAGLASLFSALLGVTNTASTAATTSTTAIHSSVTTLSVGSTQEVQQYFSTAGTASCTIPAAPAGTTTLVRVDVTVIGGSPGAPNGSGAQPGAGGLPGGFAFQSLSSAQVGGIGGVLTVVVGAAGTSGGGAGGASSVANGSTTLLSSPAAGVAIAWTQPIATGCPLAPSAGGGGGQLGSGQLITTTTLVNSGSGTSNASVIGTASAAALANKGAPGSPSPAGAGGAGGAGNITGAGSPGSPGAAGGVVNGQLVGASGAGGGGAGTWLGSGGTGGAAAAPGGGAGGGGGGASGGGGGGGGGAGAPGAVLITAVYQ</sequence>
<name>A0ABP8K2V1_9ACTN</name>
<dbReference type="Gene3D" id="2.60.120.260">
    <property type="entry name" value="Galactose-binding domain-like"/>
    <property type="match status" value="1"/>
</dbReference>
<dbReference type="EMBL" id="BAABFR010000072">
    <property type="protein sequence ID" value="GAA4399636.1"/>
    <property type="molecule type" value="Genomic_DNA"/>
</dbReference>
<accession>A0ABP8K2V1</accession>
<evidence type="ECO:0000313" key="1">
    <source>
        <dbReference type="EMBL" id="GAA4399636.1"/>
    </source>
</evidence>
<evidence type="ECO:0008006" key="3">
    <source>
        <dbReference type="Google" id="ProtNLM"/>
    </source>
</evidence>
<dbReference type="Proteomes" id="UP001500635">
    <property type="component" value="Unassembled WGS sequence"/>
</dbReference>